<dbReference type="CDD" id="cd07961">
    <property type="entry name" value="Anticodon_Ia_Ile_ABEc"/>
    <property type="match status" value="1"/>
</dbReference>
<gene>
    <name evidence="15" type="ORF">DLAC_10340</name>
</gene>
<evidence type="ECO:0000256" key="6">
    <source>
        <dbReference type="ARBA" id="ARBA00022741"/>
    </source>
</evidence>
<comment type="caution">
    <text evidence="15">The sequence shown here is derived from an EMBL/GenBank/DDBJ whole genome shotgun (WGS) entry which is preliminary data.</text>
</comment>
<evidence type="ECO:0000256" key="8">
    <source>
        <dbReference type="ARBA" id="ARBA00022917"/>
    </source>
</evidence>
<keyword evidence="16" id="KW-1185">Reference proteome</keyword>
<dbReference type="GO" id="GO:0004822">
    <property type="term" value="F:isoleucine-tRNA ligase activity"/>
    <property type="evidence" value="ECO:0007669"/>
    <property type="project" value="UniProtKB-EC"/>
</dbReference>
<feature type="domain" description="Aminoacyl-tRNA synthetase class Ia" evidence="13">
    <location>
        <begin position="17"/>
        <end position="636"/>
    </location>
</feature>
<dbReference type="InterPro" id="IPR002301">
    <property type="entry name" value="Ile-tRNA-ligase"/>
</dbReference>
<keyword evidence="8 12" id="KW-0648">Protein biosynthesis</keyword>
<evidence type="ECO:0000256" key="2">
    <source>
        <dbReference type="ARBA" id="ARBA00005594"/>
    </source>
</evidence>
<evidence type="ECO:0000259" key="14">
    <source>
        <dbReference type="Pfam" id="PF08264"/>
    </source>
</evidence>
<dbReference type="InParanoid" id="A0A151Z595"/>
<dbReference type="SUPFAM" id="SSF52374">
    <property type="entry name" value="Nucleotidylyl transferase"/>
    <property type="match status" value="1"/>
</dbReference>
<dbReference type="SUPFAM" id="SSF47323">
    <property type="entry name" value="Anticodon-binding domain of a subclass of class I aminoacyl-tRNA synthetases"/>
    <property type="match status" value="1"/>
</dbReference>
<protein>
    <recommendedName>
        <fullName evidence="3">isoleucine--tRNA ligase</fullName>
        <ecNumber evidence="3">6.1.1.5</ecNumber>
    </recommendedName>
    <alternativeName>
        <fullName evidence="10">Isoleucyl-tRNA synthetase</fullName>
    </alternativeName>
</protein>
<evidence type="ECO:0000256" key="5">
    <source>
        <dbReference type="ARBA" id="ARBA00022598"/>
    </source>
</evidence>
<dbReference type="AlphaFoldDB" id="A0A151Z595"/>
<proteinExistence type="inferred from homology"/>
<dbReference type="FunFam" id="3.40.50.620:FF:000023">
    <property type="entry name" value="Isoleucyl-tRNA synthetase,cytoplasmic"/>
    <property type="match status" value="1"/>
</dbReference>
<dbReference type="PRINTS" id="PR00984">
    <property type="entry name" value="TRNASYNTHILE"/>
</dbReference>
<dbReference type="PANTHER" id="PTHR42780:SF1">
    <property type="entry name" value="ISOLEUCINE--TRNA LIGASE, CYTOPLASMIC"/>
    <property type="match status" value="1"/>
</dbReference>
<dbReference type="FunFam" id="3.40.50.620:FF:000050">
    <property type="entry name" value="Isoleucyl-tRNA synthetase,cytoplasmic"/>
    <property type="match status" value="1"/>
</dbReference>
<dbReference type="EMBL" id="LODT01000042">
    <property type="protein sequence ID" value="KYQ89108.1"/>
    <property type="molecule type" value="Genomic_DNA"/>
</dbReference>
<dbReference type="InterPro" id="IPR009008">
    <property type="entry name" value="Val/Leu/Ile-tRNA-synth_edit"/>
</dbReference>
<dbReference type="Gene3D" id="1.10.730.10">
    <property type="entry name" value="Isoleucyl-tRNA Synthetase, Domain 1"/>
    <property type="match status" value="1"/>
</dbReference>
<evidence type="ECO:0000256" key="10">
    <source>
        <dbReference type="ARBA" id="ARBA00032665"/>
    </source>
</evidence>
<dbReference type="InterPro" id="IPR023586">
    <property type="entry name" value="Ile-tRNA-ligase_type2"/>
</dbReference>
<dbReference type="Pfam" id="PF08264">
    <property type="entry name" value="Anticodon_1"/>
    <property type="match status" value="1"/>
</dbReference>
<dbReference type="EC" id="6.1.1.5" evidence="3"/>
<dbReference type="GO" id="GO:0005524">
    <property type="term" value="F:ATP binding"/>
    <property type="evidence" value="ECO:0007669"/>
    <property type="project" value="UniProtKB-KW"/>
</dbReference>
<name>A0A151Z595_TIELA</name>
<dbReference type="FunFam" id="1.10.730.10:FF:000004">
    <property type="entry name" value="Isoleucyl-tRNA synthetase, cytoplasmic"/>
    <property type="match status" value="1"/>
</dbReference>
<keyword evidence="7 12" id="KW-0067">ATP-binding</keyword>
<reference evidence="15 16" key="1">
    <citation type="submission" date="2015-12" db="EMBL/GenBank/DDBJ databases">
        <title>Dictyostelia acquired genes for synthesis and detection of signals that induce cell-type specialization by lateral gene transfer from prokaryotes.</title>
        <authorList>
            <person name="Gloeckner G."/>
            <person name="Schaap P."/>
        </authorList>
    </citation>
    <scope>NUCLEOTIDE SEQUENCE [LARGE SCALE GENOMIC DNA]</scope>
    <source>
        <strain evidence="15 16">TK</strain>
    </source>
</reference>
<keyword evidence="6 12" id="KW-0547">Nucleotide-binding</keyword>
<dbReference type="CDD" id="cd00818">
    <property type="entry name" value="IleRS_core"/>
    <property type="match status" value="1"/>
</dbReference>
<dbReference type="STRING" id="361077.A0A151Z595"/>
<evidence type="ECO:0000313" key="15">
    <source>
        <dbReference type="EMBL" id="KYQ89108.1"/>
    </source>
</evidence>
<dbReference type="Proteomes" id="UP000076078">
    <property type="component" value="Unassembled WGS sequence"/>
</dbReference>
<evidence type="ECO:0000259" key="13">
    <source>
        <dbReference type="Pfam" id="PF00133"/>
    </source>
</evidence>
<dbReference type="GO" id="GO:0002161">
    <property type="term" value="F:aminoacyl-tRNA deacylase activity"/>
    <property type="evidence" value="ECO:0007669"/>
    <property type="project" value="InterPro"/>
</dbReference>
<keyword evidence="4" id="KW-0963">Cytoplasm</keyword>
<comment type="subcellular location">
    <subcellularLocation>
        <location evidence="1">Cytoplasm</location>
    </subcellularLocation>
</comment>
<dbReference type="GO" id="GO:0006428">
    <property type="term" value="P:isoleucyl-tRNA aminoacylation"/>
    <property type="evidence" value="ECO:0007669"/>
    <property type="project" value="InterPro"/>
</dbReference>
<sequence>MQQVPQKISFPKEEEKVLDYWNQIKAFETSVKMSEGKPEYSFYDGPPFATGLPHYGHILTGTIKDTITRYAHQTGHHVERRFGWDCHGLPIEFEIDKLFGVKTKDDVLKMGIPKYNQECRNIVMRYSQEWNVTTKRLGRWIDTDNNYKTMDPTFMESVWWVFKRLYDKELVYQGFKVMPYSVGCTTPLSNFEAGQNYKDVNDPALVVAFPVVGDEQVSFLAWTTTPWTLPSNLALCVNPKMEYVKIQDIKRDKQFILAKTRTTILYKTEAEFKVLETYTGSQLVGKKYVPMFPYFAGDAATGGFSVISGDFVTDDSGTGIVHCAPAFGEEDFNACLAHKIISRDQYKRPILNTVDANGRFSDDVVEYKGQFVKDADKEITKAIKDKGRLVKADQIVHSYPFCWRSETPLIYKAVGSWFVKVESIRDRLVANNDTTYWVPEFVKEKRFTNWLLNACDWAISRNRYWGTPIPLWVSEDGEEVVAIGSVQELYEKSGVRITDLHRESIDHITIPSQKGKGVLRRIEEVFDCWFESGSMPYAQQHYPFENEDKFNKIFPADFIAEGIDQTRGWFYTLMVLSTALFDRAPFKNLICSGMVLAHDGKKMSKRLKNYPDPVEVINNYGSDALRLYLINSPVVKGDVLKFQEKGVQDMIKDVFLPWFNAYRFFVQNALKFASQQGKPFAPDFQVALGSENITDKWILAATQTLIKFVHEEMKAYRLYTVVPKLVKFIDQLTNWYVRLNRRRFKGANGEKDTLVSLNILYEVLMTICVAMAPFTPFFTDYMYQNLKNLLPADKQMGSVHFLPYPEPRESAFNVDIELAFSRMQTVIELGRQARDRRTKPLKYPLKELMVITENQHYLDNLDQLKTYILEELNLLNLNLTTNEGAFVTITADPDRKRIGQRLKDHAKKINPAIGKLTNDELRAFQKSGEIVIEGQVLTTEDIKLIRKFSGDTANCEPLGNNEILTVLDLTVDQVLLEKGFAREVLNRIQRLRKSSGLNAEDNVKMYFNTSSKELLTAINNNQEYLTSVLQFPIVESEKPTTDVFALEIATVVDTNDITIWFIK</sequence>
<dbReference type="Pfam" id="PF00133">
    <property type="entry name" value="tRNA-synt_1"/>
    <property type="match status" value="1"/>
</dbReference>
<dbReference type="FunCoup" id="A0A151Z595">
    <property type="interactions" value="889"/>
</dbReference>
<comment type="catalytic activity">
    <reaction evidence="11">
        <text>tRNA(Ile) + L-isoleucine + ATP = L-isoleucyl-tRNA(Ile) + AMP + diphosphate</text>
        <dbReference type="Rhea" id="RHEA:11060"/>
        <dbReference type="Rhea" id="RHEA-COMP:9666"/>
        <dbReference type="Rhea" id="RHEA-COMP:9695"/>
        <dbReference type="ChEBI" id="CHEBI:30616"/>
        <dbReference type="ChEBI" id="CHEBI:33019"/>
        <dbReference type="ChEBI" id="CHEBI:58045"/>
        <dbReference type="ChEBI" id="CHEBI:78442"/>
        <dbReference type="ChEBI" id="CHEBI:78528"/>
        <dbReference type="ChEBI" id="CHEBI:456215"/>
        <dbReference type="EC" id="6.1.1.5"/>
    </reaction>
</comment>
<organism evidence="15 16">
    <name type="scientific">Tieghemostelium lacteum</name>
    <name type="common">Slime mold</name>
    <name type="synonym">Dictyostelium lacteum</name>
    <dbReference type="NCBI Taxonomy" id="361077"/>
    <lineage>
        <taxon>Eukaryota</taxon>
        <taxon>Amoebozoa</taxon>
        <taxon>Evosea</taxon>
        <taxon>Eumycetozoa</taxon>
        <taxon>Dictyostelia</taxon>
        <taxon>Dictyosteliales</taxon>
        <taxon>Raperosteliaceae</taxon>
        <taxon>Tieghemostelium</taxon>
    </lineage>
</organism>
<dbReference type="HAMAP" id="MF_02003">
    <property type="entry name" value="Ile_tRNA_synth_type2"/>
    <property type="match status" value="1"/>
</dbReference>
<dbReference type="OrthoDB" id="1706657at2759"/>
<dbReference type="SUPFAM" id="SSF50677">
    <property type="entry name" value="ValRS/IleRS/LeuRS editing domain"/>
    <property type="match status" value="1"/>
</dbReference>
<accession>A0A151Z595</accession>
<evidence type="ECO:0000256" key="3">
    <source>
        <dbReference type="ARBA" id="ARBA00013165"/>
    </source>
</evidence>
<evidence type="ECO:0000313" key="16">
    <source>
        <dbReference type="Proteomes" id="UP000076078"/>
    </source>
</evidence>
<dbReference type="Gene3D" id="3.40.50.620">
    <property type="entry name" value="HUPs"/>
    <property type="match status" value="2"/>
</dbReference>
<evidence type="ECO:0000256" key="7">
    <source>
        <dbReference type="ARBA" id="ARBA00022840"/>
    </source>
</evidence>
<dbReference type="InterPro" id="IPR001412">
    <property type="entry name" value="aa-tRNA-synth_I_CS"/>
</dbReference>
<dbReference type="InterPro" id="IPR002300">
    <property type="entry name" value="aa-tRNA-synth_Ia"/>
</dbReference>
<evidence type="ECO:0000256" key="11">
    <source>
        <dbReference type="ARBA" id="ARBA00048359"/>
    </source>
</evidence>
<dbReference type="PANTHER" id="PTHR42780">
    <property type="entry name" value="SOLEUCYL-TRNA SYNTHETASE"/>
    <property type="match status" value="1"/>
</dbReference>
<dbReference type="OMA" id="EIIVIHK"/>
<dbReference type="InterPro" id="IPR009080">
    <property type="entry name" value="tRNAsynth_Ia_anticodon-bd"/>
</dbReference>
<keyword evidence="5 12" id="KW-0436">Ligase</keyword>
<keyword evidence="9 12" id="KW-0030">Aminoacyl-tRNA synthetase</keyword>
<feature type="domain" description="Methionyl/Valyl/Leucyl/Isoleucyl-tRNA synthetase anticodon-binding" evidence="14">
    <location>
        <begin position="695"/>
        <end position="846"/>
    </location>
</feature>
<comment type="similarity">
    <text evidence="2 12">Belongs to the class-I aminoacyl-tRNA synthetase family.</text>
</comment>
<evidence type="ECO:0000256" key="1">
    <source>
        <dbReference type="ARBA" id="ARBA00004496"/>
    </source>
</evidence>
<dbReference type="Pfam" id="PF19302">
    <property type="entry name" value="DUF5915"/>
    <property type="match status" value="1"/>
</dbReference>
<dbReference type="NCBIfam" id="TIGR00392">
    <property type="entry name" value="ileS"/>
    <property type="match status" value="1"/>
</dbReference>
<dbReference type="GO" id="GO:0005737">
    <property type="term" value="C:cytoplasm"/>
    <property type="evidence" value="ECO:0007669"/>
    <property type="project" value="UniProtKB-SubCell"/>
</dbReference>
<dbReference type="PROSITE" id="PS00178">
    <property type="entry name" value="AA_TRNA_LIGASE_I"/>
    <property type="match status" value="1"/>
</dbReference>
<dbReference type="InterPro" id="IPR014729">
    <property type="entry name" value="Rossmann-like_a/b/a_fold"/>
</dbReference>
<dbReference type="InterPro" id="IPR033709">
    <property type="entry name" value="Anticodon_Ile_ABEc"/>
</dbReference>
<evidence type="ECO:0000256" key="12">
    <source>
        <dbReference type="RuleBase" id="RU363035"/>
    </source>
</evidence>
<dbReference type="InterPro" id="IPR013155">
    <property type="entry name" value="M/V/L/I-tRNA-synth_anticd-bd"/>
</dbReference>
<evidence type="ECO:0000256" key="9">
    <source>
        <dbReference type="ARBA" id="ARBA00023146"/>
    </source>
</evidence>
<dbReference type="GO" id="GO:0000049">
    <property type="term" value="F:tRNA binding"/>
    <property type="evidence" value="ECO:0007669"/>
    <property type="project" value="InterPro"/>
</dbReference>
<evidence type="ECO:0000256" key="4">
    <source>
        <dbReference type="ARBA" id="ARBA00022490"/>
    </source>
</evidence>